<evidence type="ECO:0000256" key="5">
    <source>
        <dbReference type="ARBA" id="ARBA00012513"/>
    </source>
</evidence>
<dbReference type="PROSITE" id="PS00479">
    <property type="entry name" value="ZF_DAG_PE_1"/>
    <property type="match status" value="1"/>
</dbReference>
<evidence type="ECO:0000256" key="9">
    <source>
        <dbReference type="ARBA" id="ARBA00022679"/>
    </source>
</evidence>
<dbReference type="InterPro" id="IPR046349">
    <property type="entry name" value="C1-like_sf"/>
</dbReference>
<accession>A0A670HV38</accession>
<dbReference type="PROSITE" id="PS51285">
    <property type="entry name" value="AGC_KINASE_CTER"/>
    <property type="match status" value="1"/>
</dbReference>
<dbReference type="EC" id="2.7.11.1" evidence="5"/>
<evidence type="ECO:0000259" key="28">
    <source>
        <dbReference type="PROSITE" id="PS50108"/>
    </source>
</evidence>
<dbReference type="FunFam" id="1.20.5.340:FF:000010">
    <property type="entry name" value="Non-specific serine/threonine protein kinase"/>
    <property type="match status" value="1"/>
</dbReference>
<reference evidence="31" key="2">
    <citation type="submission" date="2025-08" db="UniProtKB">
        <authorList>
            <consortium name="Ensembl"/>
        </authorList>
    </citation>
    <scope>IDENTIFICATION</scope>
</reference>
<dbReference type="PANTHER" id="PTHR22988">
    <property type="entry name" value="MYOTONIC DYSTROPHY S/T KINASE-RELATED"/>
    <property type="match status" value="1"/>
</dbReference>
<dbReference type="CDD" id="cd05623">
    <property type="entry name" value="STKc_MRCK_alpha"/>
    <property type="match status" value="1"/>
</dbReference>
<keyword evidence="6" id="KW-0963">Cytoplasm</keyword>
<feature type="region of interest" description="Disordered" evidence="24">
    <location>
        <begin position="634"/>
        <end position="653"/>
    </location>
</feature>
<evidence type="ECO:0000259" key="26">
    <source>
        <dbReference type="PROSITE" id="PS50011"/>
    </source>
</evidence>
<dbReference type="Gene3D" id="1.10.510.10">
    <property type="entry name" value="Transferase(Phosphotransferase) domain 1"/>
    <property type="match status" value="1"/>
</dbReference>
<keyword evidence="8" id="KW-0597">Phosphoprotein</keyword>
<evidence type="ECO:0000313" key="32">
    <source>
        <dbReference type="Proteomes" id="UP000472272"/>
    </source>
</evidence>
<comment type="subcellular location">
    <subcellularLocation>
        <location evidence="3">Cell projection</location>
        <location evidence="3">Lamellipodium</location>
    </subcellularLocation>
    <subcellularLocation>
        <location evidence="2">Cytoplasm</location>
    </subcellularLocation>
</comment>
<keyword evidence="15 22" id="KW-0067">ATP-binding</keyword>
<dbReference type="InterPro" id="IPR000719">
    <property type="entry name" value="Prot_kinase_dom"/>
</dbReference>
<dbReference type="GO" id="GO:0030027">
    <property type="term" value="C:lamellipodium"/>
    <property type="evidence" value="ECO:0007669"/>
    <property type="project" value="UniProtKB-SubCell"/>
</dbReference>
<dbReference type="InterPro" id="IPR000095">
    <property type="entry name" value="CRIB_dom"/>
</dbReference>
<dbReference type="Pfam" id="PF08826">
    <property type="entry name" value="DMPK_coil"/>
    <property type="match status" value="1"/>
</dbReference>
<proteinExistence type="inferred from homology"/>
<keyword evidence="17" id="KW-0966">Cell projection</keyword>
<evidence type="ECO:0000256" key="22">
    <source>
        <dbReference type="PROSITE-ProRule" id="PRU10141"/>
    </source>
</evidence>
<dbReference type="PROSITE" id="PS50081">
    <property type="entry name" value="ZF_DAG_PE_2"/>
    <property type="match status" value="1"/>
</dbReference>
<feature type="region of interest" description="Disordered" evidence="24">
    <location>
        <begin position="661"/>
        <end position="688"/>
    </location>
</feature>
<feature type="domain" description="CRIB" evidence="28">
    <location>
        <begin position="1570"/>
        <end position="1583"/>
    </location>
</feature>
<dbReference type="Pfam" id="PF00130">
    <property type="entry name" value="C1_1"/>
    <property type="match status" value="1"/>
</dbReference>
<evidence type="ECO:0000256" key="12">
    <source>
        <dbReference type="ARBA" id="ARBA00022771"/>
    </source>
</evidence>
<evidence type="ECO:0000256" key="7">
    <source>
        <dbReference type="ARBA" id="ARBA00022527"/>
    </source>
</evidence>
<evidence type="ECO:0000259" key="30">
    <source>
        <dbReference type="PROSITE" id="PS51285"/>
    </source>
</evidence>
<dbReference type="SUPFAM" id="SSF50729">
    <property type="entry name" value="PH domain-like"/>
    <property type="match status" value="1"/>
</dbReference>
<keyword evidence="16 23" id="KW-0175">Coiled coil</keyword>
<feature type="domain" description="Phorbol-ester/DAG-type" evidence="27">
    <location>
        <begin position="1011"/>
        <end position="1061"/>
    </location>
</feature>
<dbReference type="SMART" id="SM00036">
    <property type="entry name" value="CNH"/>
    <property type="match status" value="1"/>
</dbReference>
<dbReference type="Gene3D" id="3.30.200.20">
    <property type="entry name" value="Phosphorylase Kinase, domain 1"/>
    <property type="match status" value="1"/>
</dbReference>
<keyword evidence="11 22" id="KW-0547">Nucleotide-binding</keyword>
<evidence type="ECO:0000256" key="6">
    <source>
        <dbReference type="ARBA" id="ARBA00022490"/>
    </source>
</evidence>
<feature type="compositionally biased region" description="Polar residues" evidence="24">
    <location>
        <begin position="1605"/>
        <end position="1618"/>
    </location>
</feature>
<evidence type="ECO:0000256" key="16">
    <source>
        <dbReference type="ARBA" id="ARBA00023054"/>
    </source>
</evidence>
<evidence type="ECO:0000259" key="25">
    <source>
        <dbReference type="PROSITE" id="PS50003"/>
    </source>
</evidence>
<evidence type="ECO:0000256" key="24">
    <source>
        <dbReference type="SAM" id="MobiDB-lite"/>
    </source>
</evidence>
<dbReference type="FunFam" id="3.30.60.20:FF:000005">
    <property type="entry name" value="Non-specific serine/threonine protein kinase"/>
    <property type="match status" value="1"/>
</dbReference>
<dbReference type="Pfam" id="PF00433">
    <property type="entry name" value="Pkinase_C"/>
    <property type="match status" value="1"/>
</dbReference>
<feature type="domain" description="Protein kinase" evidence="26">
    <location>
        <begin position="77"/>
        <end position="343"/>
    </location>
</feature>
<dbReference type="InterPro" id="IPR026611">
    <property type="entry name" value="MRCK_alpha_cat"/>
</dbReference>
<dbReference type="SUPFAM" id="SSF56112">
    <property type="entry name" value="Protein kinase-like (PK-like)"/>
    <property type="match status" value="1"/>
</dbReference>
<reference evidence="31 32" key="1">
    <citation type="journal article" date="2019" name="Proc. Natl. Acad. Sci. U.S.A.">
        <title>Regulatory changes in pterin and carotenoid genes underlie balanced color polymorphisms in the wall lizard.</title>
        <authorList>
            <person name="Andrade P."/>
            <person name="Pinho C."/>
            <person name="Perez I de Lanuza G."/>
            <person name="Afonso S."/>
            <person name="Brejcha J."/>
            <person name="Rubin C.J."/>
            <person name="Wallerman O."/>
            <person name="Pereira P."/>
            <person name="Sabatino S.J."/>
            <person name="Bellati A."/>
            <person name="Pellitteri-Rosa D."/>
            <person name="Bosakova Z."/>
            <person name="Bunikis I."/>
            <person name="Carretero M.A."/>
            <person name="Feiner N."/>
            <person name="Marsik P."/>
            <person name="Pauperio F."/>
            <person name="Salvi D."/>
            <person name="Soler L."/>
            <person name="While G.M."/>
            <person name="Uller T."/>
            <person name="Font E."/>
            <person name="Andersson L."/>
            <person name="Carneiro M."/>
        </authorList>
    </citation>
    <scope>NUCLEOTIDE SEQUENCE</scope>
</reference>
<keyword evidence="12" id="KW-0863">Zinc-finger</keyword>
<dbReference type="Gene3D" id="1.20.5.340">
    <property type="match status" value="1"/>
</dbReference>
<evidence type="ECO:0000256" key="18">
    <source>
        <dbReference type="ARBA" id="ARBA00047899"/>
    </source>
</evidence>
<dbReference type="InterPro" id="IPR017892">
    <property type="entry name" value="Pkinase_C"/>
</dbReference>
<dbReference type="FunFam" id="3.30.200.20:FF:001055">
    <property type="entry name" value="Serine/threonine-protein kinase MRCK beta"/>
    <property type="match status" value="1"/>
</dbReference>
<evidence type="ECO:0000259" key="29">
    <source>
        <dbReference type="PROSITE" id="PS50219"/>
    </source>
</evidence>
<evidence type="ECO:0000259" key="27">
    <source>
        <dbReference type="PROSITE" id="PS50081"/>
    </source>
</evidence>
<gene>
    <name evidence="31" type="primary">CDC42BPA</name>
</gene>
<feature type="compositionally biased region" description="Basic and acidic residues" evidence="24">
    <location>
        <begin position="1681"/>
        <end position="1694"/>
    </location>
</feature>
<dbReference type="Proteomes" id="UP000472272">
    <property type="component" value="Chromosome 3"/>
</dbReference>
<dbReference type="PROSITE" id="PS00107">
    <property type="entry name" value="PROTEIN_KINASE_ATP"/>
    <property type="match status" value="1"/>
</dbReference>
<dbReference type="CDD" id="cd01243">
    <property type="entry name" value="PH_MRCK"/>
    <property type="match status" value="1"/>
</dbReference>
<dbReference type="Gene3D" id="2.30.29.30">
    <property type="entry name" value="Pleckstrin-homology domain (PH domain)/Phosphotyrosine-binding domain (PTB)"/>
    <property type="match status" value="1"/>
</dbReference>
<dbReference type="SMART" id="SM00109">
    <property type="entry name" value="C1"/>
    <property type="match status" value="1"/>
</dbReference>
<dbReference type="SUPFAM" id="SSF69322">
    <property type="entry name" value="Tricorn protease domain 2"/>
    <property type="match status" value="1"/>
</dbReference>
<dbReference type="CDD" id="cd00132">
    <property type="entry name" value="CRIB"/>
    <property type="match status" value="1"/>
</dbReference>
<feature type="binding site" evidence="22">
    <location>
        <position position="106"/>
    </location>
    <ligand>
        <name>ATP</name>
        <dbReference type="ChEBI" id="CHEBI:30616"/>
    </ligand>
</feature>
<dbReference type="InterPro" id="IPR000961">
    <property type="entry name" value="AGC-kinase_C"/>
</dbReference>
<evidence type="ECO:0000256" key="1">
    <source>
        <dbReference type="ARBA" id="ARBA00001946"/>
    </source>
</evidence>
<evidence type="ECO:0000256" key="13">
    <source>
        <dbReference type="ARBA" id="ARBA00022777"/>
    </source>
</evidence>
<evidence type="ECO:0000256" key="2">
    <source>
        <dbReference type="ARBA" id="ARBA00004496"/>
    </source>
</evidence>
<comment type="cofactor">
    <cofactor evidence="1">
        <name>Mg(2+)</name>
        <dbReference type="ChEBI" id="CHEBI:18420"/>
    </cofactor>
</comment>
<dbReference type="FunFam" id="1.10.510.10:FF:000014">
    <property type="entry name" value="Non-specific serine/threonine protein kinase"/>
    <property type="match status" value="1"/>
</dbReference>
<dbReference type="InterPro" id="IPR002219">
    <property type="entry name" value="PKC_DAG/PE"/>
</dbReference>
<feature type="domain" description="CNH" evidence="29">
    <location>
        <begin position="1226"/>
        <end position="1498"/>
    </location>
</feature>
<dbReference type="Gene3D" id="3.30.60.20">
    <property type="match status" value="1"/>
</dbReference>
<evidence type="ECO:0000256" key="20">
    <source>
        <dbReference type="ARBA" id="ARBA00073692"/>
    </source>
</evidence>
<dbReference type="InterPro" id="IPR017441">
    <property type="entry name" value="Protein_kinase_ATP_BS"/>
</dbReference>
<keyword evidence="10" id="KW-0479">Metal-binding</keyword>
<comment type="catalytic activity">
    <reaction evidence="18">
        <text>L-threonyl-[protein] + ATP = O-phospho-L-threonyl-[protein] + ADP + H(+)</text>
        <dbReference type="Rhea" id="RHEA:46608"/>
        <dbReference type="Rhea" id="RHEA-COMP:11060"/>
        <dbReference type="Rhea" id="RHEA-COMP:11605"/>
        <dbReference type="ChEBI" id="CHEBI:15378"/>
        <dbReference type="ChEBI" id="CHEBI:30013"/>
        <dbReference type="ChEBI" id="CHEBI:30616"/>
        <dbReference type="ChEBI" id="CHEBI:61977"/>
        <dbReference type="ChEBI" id="CHEBI:456216"/>
        <dbReference type="EC" id="2.7.11.1"/>
    </reaction>
</comment>
<feature type="domain" description="AGC-kinase C-terminal" evidence="30">
    <location>
        <begin position="344"/>
        <end position="414"/>
    </location>
</feature>
<dbReference type="GO" id="GO:0005524">
    <property type="term" value="F:ATP binding"/>
    <property type="evidence" value="ECO:0007669"/>
    <property type="project" value="UniProtKB-UniRule"/>
</dbReference>
<dbReference type="InterPro" id="IPR008271">
    <property type="entry name" value="Ser/Thr_kinase_AS"/>
</dbReference>
<feature type="compositionally biased region" description="Basic and acidic residues" evidence="24">
    <location>
        <begin position="642"/>
        <end position="653"/>
    </location>
</feature>
<name>A0A670HV38_PODMU</name>
<evidence type="ECO:0000256" key="11">
    <source>
        <dbReference type="ARBA" id="ARBA00022741"/>
    </source>
</evidence>
<dbReference type="InterPro" id="IPR001849">
    <property type="entry name" value="PH_domain"/>
</dbReference>
<dbReference type="Pfam" id="PF00069">
    <property type="entry name" value="Pkinase"/>
    <property type="match status" value="1"/>
</dbReference>
<dbReference type="SMART" id="SM00233">
    <property type="entry name" value="PH"/>
    <property type="match status" value="1"/>
</dbReference>
<feature type="coiled-coil region" evidence="23">
    <location>
        <begin position="715"/>
        <end position="820"/>
    </location>
</feature>
<dbReference type="PROSITE" id="PS50011">
    <property type="entry name" value="PROTEIN_KINASE_DOM"/>
    <property type="match status" value="1"/>
</dbReference>
<feature type="coiled-coil region" evidence="23">
    <location>
        <begin position="914"/>
        <end position="941"/>
    </location>
</feature>
<dbReference type="SMART" id="SM00133">
    <property type="entry name" value="S_TK_X"/>
    <property type="match status" value="1"/>
</dbReference>
<keyword evidence="32" id="KW-1185">Reference proteome</keyword>
<dbReference type="InterPro" id="IPR057529">
    <property type="entry name" value="MRCK/ROCK_PH"/>
</dbReference>
<dbReference type="GeneTree" id="ENSGT01030000234517"/>
<evidence type="ECO:0000256" key="8">
    <source>
        <dbReference type="ARBA" id="ARBA00022553"/>
    </source>
</evidence>
<dbReference type="InterPro" id="IPR050839">
    <property type="entry name" value="Rho-assoc_Ser/Thr_Kinase"/>
</dbReference>
<keyword evidence="14" id="KW-0862">Zinc</keyword>
<feature type="domain" description="PH" evidence="25">
    <location>
        <begin position="1081"/>
        <end position="1200"/>
    </location>
</feature>
<dbReference type="GO" id="GO:0042641">
    <property type="term" value="C:actomyosin"/>
    <property type="evidence" value="ECO:0007669"/>
    <property type="project" value="TreeGrafter"/>
</dbReference>
<organism evidence="31 32">
    <name type="scientific">Podarcis muralis</name>
    <name type="common">Wall lizard</name>
    <name type="synonym">Lacerta muralis</name>
    <dbReference type="NCBI Taxonomy" id="64176"/>
    <lineage>
        <taxon>Eukaryota</taxon>
        <taxon>Metazoa</taxon>
        <taxon>Chordata</taxon>
        <taxon>Craniata</taxon>
        <taxon>Vertebrata</taxon>
        <taxon>Euteleostomi</taxon>
        <taxon>Lepidosauria</taxon>
        <taxon>Squamata</taxon>
        <taxon>Bifurcata</taxon>
        <taxon>Unidentata</taxon>
        <taxon>Episquamata</taxon>
        <taxon>Laterata</taxon>
        <taxon>Lacertibaenia</taxon>
        <taxon>Lacertidae</taxon>
        <taxon>Podarcis</taxon>
    </lineage>
</organism>
<protein>
    <recommendedName>
        <fullName evidence="20">Serine/threonine-protein kinase MRCK alpha</fullName>
        <ecNumber evidence="5">2.7.11.1</ecNumber>
    </recommendedName>
    <alternativeName>
        <fullName evidence="21">CDC42-binding protein kinase alpha</fullName>
    </alternativeName>
</protein>
<dbReference type="Ensembl" id="ENSPMRT00000003341.1">
    <property type="protein sequence ID" value="ENSPMRP00000003115.1"/>
    <property type="gene ID" value="ENSPMRG00000002174.1"/>
</dbReference>
<dbReference type="SUPFAM" id="SSF57889">
    <property type="entry name" value="Cysteine-rich domain"/>
    <property type="match status" value="1"/>
</dbReference>
<dbReference type="InterPro" id="IPR014930">
    <property type="entry name" value="Myotonic_dystrophy_kinase_coil"/>
</dbReference>
<dbReference type="InterPro" id="IPR031597">
    <property type="entry name" value="KELK"/>
</dbReference>
<dbReference type="Pfam" id="PF15796">
    <property type="entry name" value="KELK"/>
    <property type="match status" value="1"/>
</dbReference>
<dbReference type="PROSITE" id="PS50108">
    <property type="entry name" value="CRIB"/>
    <property type="match status" value="1"/>
</dbReference>
<dbReference type="GO" id="GO:0031032">
    <property type="term" value="P:actomyosin structure organization"/>
    <property type="evidence" value="ECO:0007669"/>
    <property type="project" value="TreeGrafter"/>
</dbReference>
<dbReference type="CDD" id="cd20864">
    <property type="entry name" value="C1_MRCKalpha"/>
    <property type="match status" value="1"/>
</dbReference>
<dbReference type="Pfam" id="PF25346">
    <property type="entry name" value="PH_MRCK"/>
    <property type="match status" value="1"/>
</dbReference>
<evidence type="ECO:0000256" key="4">
    <source>
        <dbReference type="ARBA" id="ARBA00005719"/>
    </source>
</evidence>
<evidence type="ECO:0000256" key="10">
    <source>
        <dbReference type="ARBA" id="ARBA00022723"/>
    </source>
</evidence>
<evidence type="ECO:0000256" key="21">
    <source>
        <dbReference type="ARBA" id="ARBA00076683"/>
    </source>
</evidence>
<dbReference type="GO" id="GO:0008270">
    <property type="term" value="F:zinc ion binding"/>
    <property type="evidence" value="ECO:0007669"/>
    <property type="project" value="UniProtKB-KW"/>
</dbReference>
<evidence type="ECO:0000256" key="23">
    <source>
        <dbReference type="SAM" id="Coils"/>
    </source>
</evidence>
<dbReference type="PROSITE" id="PS50003">
    <property type="entry name" value="PH_DOMAIN"/>
    <property type="match status" value="1"/>
</dbReference>
<dbReference type="GO" id="GO:0005737">
    <property type="term" value="C:cytoplasm"/>
    <property type="evidence" value="ECO:0007669"/>
    <property type="project" value="UniProtKB-SubCell"/>
</dbReference>
<sequence>MSGEVRLRQLEQFILDGPTQTNGQCFSVETLLDILICLYDECNNSPLRREKNILEYLEWAKPFTSKVKQMRLHKEDFEILKVIGRGAFGEVAVVKLKNADKVFAMKILNKWEMLKRAETACFREERDVLVNGDNQWITTLHYAFQDENYLYLVMDYYVGGDLLTLLSKFEDRLPEEMARFYLAEMVVAIDSVHQLHYVHRDIKPDNILMDMNGHIRLADFGSCLKLMEDGTVQSSVAVGTPDYISPEILQAMEDGKGKYGPECDWWSLGVCMYEMLYGETPFYAESLVETYGKIMNHKERFQFPVQMTDVSENAKDLIRRLICSREHRLGQNGIEDFKGHPFFSGIDWDNIRNCEAPYIPEVSSPTDTSNFDVDDDCLKNSETMPPPTHTAFSGHHLPFVGFTYTSSCVLSDRSSLRYAAGQRAMDLDANVQRTLEDTLATEAYERRIKRLEQEKLELSRKLQESTQTIQALHYSTVDGPLTASKDLEIKSLKEEIEKLRKQVTDSGRLEQQLEEASSARRELEDASRHIKTFEKQIKALKQERDDLNKELIESSERLKAQTKELKDAHSQRKLAMQEFSEMNERLTDLHSQKQKLTRQVRDKEEEMEVVMQKVESLRQDLRRTDRMKKELEVHAEAAAAEASKDRKLRERSEQYSKQLENELEGLKQKQIGRSPGVSSTEHQQEITKLKSDLEKKSVFYEEEISKRELIHCNEIKNLKKELRDAESQQLALKKEILILKDKLEKTRRESQSEREEFETEFKQKYEREKILLTEENKKLSAELDKLTAMYERLSMSNRQLEEEMRDLADKKESVAHWEAQITEIIQWVSDEKDARGYLQALASKMTEELEALRNSSLGARATDMPWKMRRFAKLDMSARLELQSALDAEIRAKQAIQEELNKVKACNIATECKLQESDKKNSDLLSEIERLKKETEELRSEKGVKHQDSQNSFLAFLNAPTSALDQFERSPSCIPAHKGRRVSDHPLRPVHTPTMRSPYIGSGLSVPKPKAHQFVVKSFNTPTKCNQCTSLMVGLIRQGCTCEVCGFSCHVTCADKAPAVCPIPPEQTKGPLGIDPQKGIGTAYEGHVRVPKPAGVKKGWQRALSVVCDFKLFLYDIAEGKASQPSVVVSQVLDMRDEEFSVSSVLASDVIHANRKDIPCIFRVTASQLSACSNKCSILILADSENEKSKWVGVLNELHRILKKNKLKDRSVYVPKEAYDSTLPLIKTTQAAAIIDHERIALGNEEGLFVVHVTKDEIIRVGDNKKVHQIELIPNEQLIAVISGRNRHVRLFPMTALDGRETDFYKLAETKGCQTIVSGQVRHGALTCLCVAMKRQVLCYELNHSKTRHKKIKEIQVAGNVQWMAIFSERLCVGYQSGFLKYPLHGEGNPHSLLHPDDHTLSFIAQQPTDAICAVEISNKEYLLCFSSVGVYVDCQGRRSRQQELMWPATPSSSCYNAPYLSVYSENAVDIFDVNSMEWIQTIPLKKVRPLNTEGSLNVLGLETVRLIYFKNKMAEGDELVVPETSDNSRKQMVRNINNKRRYSFRVPEEERMQQRREMLRDPEMRNKLISNPTNFNHIAHMGPGDGIQILKDLPMNLRPQESRTMFSGSVSIPSITKSRTEPGRSMSASSGLAARSSAQNGSALRREFSGGSYGAKRQPMASPSDGSLSSGGLDQGSDAPARDYEREDSDSPRHSTASNSSNLSSPPSPISPHKTKSLSLESSDHASWDT</sequence>
<evidence type="ECO:0000256" key="14">
    <source>
        <dbReference type="ARBA" id="ARBA00022833"/>
    </source>
</evidence>
<evidence type="ECO:0000256" key="17">
    <source>
        <dbReference type="ARBA" id="ARBA00023273"/>
    </source>
</evidence>
<keyword evidence="7" id="KW-0723">Serine/threonine-protein kinase</keyword>
<dbReference type="GO" id="GO:0004674">
    <property type="term" value="F:protein serine/threonine kinase activity"/>
    <property type="evidence" value="ECO:0007669"/>
    <property type="project" value="UniProtKB-KW"/>
</dbReference>
<dbReference type="PROSITE" id="PS50219">
    <property type="entry name" value="CNH"/>
    <property type="match status" value="1"/>
</dbReference>
<dbReference type="SMART" id="SM00220">
    <property type="entry name" value="S_TKc"/>
    <property type="match status" value="1"/>
</dbReference>
<dbReference type="Pfam" id="PF00780">
    <property type="entry name" value="CNH"/>
    <property type="match status" value="1"/>
</dbReference>
<reference evidence="31" key="3">
    <citation type="submission" date="2025-09" db="UniProtKB">
        <authorList>
            <consortium name="Ensembl"/>
        </authorList>
    </citation>
    <scope>IDENTIFICATION</scope>
</reference>
<dbReference type="InterPro" id="IPR001180">
    <property type="entry name" value="CNH_dom"/>
</dbReference>
<feature type="compositionally biased region" description="Low complexity" evidence="24">
    <location>
        <begin position="1663"/>
        <end position="1679"/>
    </location>
</feature>
<dbReference type="PROSITE" id="PS00108">
    <property type="entry name" value="PROTEIN_KINASE_ST"/>
    <property type="match status" value="1"/>
</dbReference>
<dbReference type="FunFam" id="2.30.29.30:FF:000032">
    <property type="entry name" value="Non-specific serine/threonine protein kinase"/>
    <property type="match status" value="1"/>
</dbReference>
<comment type="catalytic activity">
    <reaction evidence="19">
        <text>L-seryl-[protein] + ATP = O-phospho-L-seryl-[protein] + ADP + H(+)</text>
        <dbReference type="Rhea" id="RHEA:17989"/>
        <dbReference type="Rhea" id="RHEA-COMP:9863"/>
        <dbReference type="Rhea" id="RHEA-COMP:11604"/>
        <dbReference type="ChEBI" id="CHEBI:15378"/>
        <dbReference type="ChEBI" id="CHEBI:29999"/>
        <dbReference type="ChEBI" id="CHEBI:30616"/>
        <dbReference type="ChEBI" id="CHEBI:83421"/>
        <dbReference type="ChEBI" id="CHEBI:456216"/>
        <dbReference type="EC" id="2.7.11.1"/>
    </reaction>
</comment>
<keyword evidence="13" id="KW-0418">Kinase</keyword>
<evidence type="ECO:0000256" key="19">
    <source>
        <dbReference type="ARBA" id="ARBA00048679"/>
    </source>
</evidence>
<dbReference type="PANTHER" id="PTHR22988:SF31">
    <property type="entry name" value="SERINE_THREONINE-PROTEIN KINASE MRCK ALPHA"/>
    <property type="match status" value="1"/>
</dbReference>
<dbReference type="SMART" id="SM00285">
    <property type="entry name" value="PBD"/>
    <property type="match status" value="1"/>
</dbReference>
<evidence type="ECO:0000256" key="15">
    <source>
        <dbReference type="ARBA" id="ARBA00022840"/>
    </source>
</evidence>
<feature type="compositionally biased region" description="Low complexity" evidence="24">
    <location>
        <begin position="1695"/>
        <end position="1706"/>
    </location>
</feature>
<feature type="region of interest" description="Disordered" evidence="24">
    <location>
        <begin position="1605"/>
        <end position="1731"/>
    </location>
</feature>
<keyword evidence="9" id="KW-0808">Transferase</keyword>
<evidence type="ECO:0000313" key="31">
    <source>
        <dbReference type="Ensembl" id="ENSPMRP00000003115.1"/>
    </source>
</evidence>
<comment type="similarity">
    <text evidence="4">Belongs to the protein kinase superfamily. AGC Ser/Thr protein kinase family. DMPK subfamily.</text>
</comment>
<evidence type="ECO:0000256" key="3">
    <source>
        <dbReference type="ARBA" id="ARBA00004510"/>
    </source>
</evidence>
<dbReference type="InterPro" id="IPR011993">
    <property type="entry name" value="PH-like_dom_sf"/>
</dbReference>
<dbReference type="InterPro" id="IPR011009">
    <property type="entry name" value="Kinase-like_dom_sf"/>
</dbReference>
<feature type="compositionally biased region" description="Low complexity" evidence="24">
    <location>
        <begin position="1624"/>
        <end position="1639"/>
    </location>
</feature>